<organism evidence="1 2">
    <name type="scientific">Crocosphaera watsonii WH 0003</name>
    <dbReference type="NCBI Taxonomy" id="423471"/>
    <lineage>
        <taxon>Bacteria</taxon>
        <taxon>Bacillati</taxon>
        <taxon>Cyanobacteriota</taxon>
        <taxon>Cyanophyceae</taxon>
        <taxon>Oscillatoriophycideae</taxon>
        <taxon>Chroococcales</taxon>
        <taxon>Aphanothecaceae</taxon>
        <taxon>Crocosphaera</taxon>
    </lineage>
</organism>
<sequence length="79" mass="9550">MPTLNLTNEQVIDLIKQLPIQQQGEILKLLLLQEWEEWESLSRYGHDKMQTIAQQRGYNWDKMTEEDKERLIDEIVHEK</sequence>
<evidence type="ECO:0000313" key="1">
    <source>
        <dbReference type="EMBL" id="EHJ10716.1"/>
    </source>
</evidence>
<name>G5JAS4_CROWT</name>
<gene>
    <name evidence="1" type="ORF">CWATWH0003_4535</name>
</gene>
<dbReference type="EMBL" id="AESD01000681">
    <property type="protein sequence ID" value="EHJ10716.1"/>
    <property type="molecule type" value="Genomic_DNA"/>
</dbReference>
<dbReference type="RefSeq" id="WP_007308496.1">
    <property type="nucleotide sequence ID" value="NZ_AESD01000681.1"/>
</dbReference>
<accession>G5JAS4</accession>
<dbReference type="GeneID" id="88767951"/>
<protein>
    <submittedName>
        <fullName evidence="1">Uncharacterized protein</fullName>
    </submittedName>
</protein>
<reference evidence="1 2" key="1">
    <citation type="journal article" date="2011" name="Front. Microbiol.">
        <title>Two Strains of Crocosphaera watsonii with Highly Conserved Genomes are Distinguished by Strain-Specific Features.</title>
        <authorList>
            <person name="Bench S.R."/>
            <person name="Ilikchyan I.N."/>
            <person name="Tripp H.J."/>
            <person name="Zehr J.P."/>
        </authorList>
    </citation>
    <scope>NUCLEOTIDE SEQUENCE [LARGE SCALE GENOMIC DNA]</scope>
    <source>
        <strain evidence="1 2">WH 0003</strain>
    </source>
</reference>
<dbReference type="PATRIC" id="fig|423471.3.peg.4242"/>
<comment type="caution">
    <text evidence="1">The sequence shown here is derived from an EMBL/GenBank/DDBJ whole genome shotgun (WGS) entry which is preliminary data.</text>
</comment>
<dbReference type="Proteomes" id="UP000003477">
    <property type="component" value="Unassembled WGS sequence"/>
</dbReference>
<proteinExistence type="predicted"/>
<evidence type="ECO:0000313" key="2">
    <source>
        <dbReference type="Proteomes" id="UP000003477"/>
    </source>
</evidence>
<dbReference type="AlphaFoldDB" id="G5JAS4"/>